<keyword evidence="4 7" id="KW-0732">Signal</keyword>
<dbReference type="CDD" id="cd06354">
    <property type="entry name" value="PBP1_PrnA-like"/>
    <property type="match status" value="1"/>
</dbReference>
<dbReference type="InterPro" id="IPR003760">
    <property type="entry name" value="PnrA-like"/>
</dbReference>
<evidence type="ECO:0000313" key="10">
    <source>
        <dbReference type="Proteomes" id="UP000652760"/>
    </source>
</evidence>
<accession>A0ABS1F4T5</accession>
<keyword evidence="10" id="KW-1185">Reference proteome</keyword>
<organism evidence="9 10">
    <name type="scientific">Azospirillum endophyticum</name>
    <dbReference type="NCBI Taxonomy" id="2800326"/>
    <lineage>
        <taxon>Bacteria</taxon>
        <taxon>Pseudomonadati</taxon>
        <taxon>Pseudomonadota</taxon>
        <taxon>Alphaproteobacteria</taxon>
        <taxon>Rhodospirillales</taxon>
        <taxon>Azospirillaceae</taxon>
        <taxon>Azospirillum</taxon>
    </lineage>
</organism>
<evidence type="ECO:0000256" key="6">
    <source>
        <dbReference type="ARBA" id="ARBA00023288"/>
    </source>
</evidence>
<evidence type="ECO:0000256" key="1">
    <source>
        <dbReference type="ARBA" id="ARBA00004193"/>
    </source>
</evidence>
<evidence type="ECO:0000256" key="7">
    <source>
        <dbReference type="SAM" id="SignalP"/>
    </source>
</evidence>
<evidence type="ECO:0000256" key="4">
    <source>
        <dbReference type="ARBA" id="ARBA00022729"/>
    </source>
</evidence>
<dbReference type="SUPFAM" id="SSF53822">
    <property type="entry name" value="Periplasmic binding protein-like I"/>
    <property type="match status" value="1"/>
</dbReference>
<comment type="caution">
    <text evidence="9">The sequence shown here is derived from an EMBL/GenBank/DDBJ whole genome shotgun (WGS) entry which is preliminary data.</text>
</comment>
<comment type="similarity">
    <text evidence="2">Belongs to the BMP lipoprotein family.</text>
</comment>
<evidence type="ECO:0000256" key="2">
    <source>
        <dbReference type="ARBA" id="ARBA00008610"/>
    </source>
</evidence>
<dbReference type="Gene3D" id="3.40.50.2300">
    <property type="match status" value="2"/>
</dbReference>
<dbReference type="RefSeq" id="WP_200193880.1">
    <property type="nucleotide sequence ID" value="NZ_JAENHM010000044.1"/>
</dbReference>
<proteinExistence type="inferred from homology"/>
<feature type="chain" id="PRO_5045133597" evidence="7">
    <location>
        <begin position="20"/>
        <end position="329"/>
    </location>
</feature>
<name>A0ABS1F4T5_9PROT</name>
<dbReference type="PANTHER" id="PTHR34296:SF2">
    <property type="entry name" value="ABC TRANSPORTER GUANOSINE-BINDING PROTEIN NUPN"/>
    <property type="match status" value="1"/>
</dbReference>
<keyword evidence="6" id="KW-0449">Lipoprotein</keyword>
<dbReference type="InterPro" id="IPR028082">
    <property type="entry name" value="Peripla_BP_I"/>
</dbReference>
<feature type="domain" description="ABC transporter substrate-binding protein PnrA-like" evidence="8">
    <location>
        <begin position="28"/>
        <end position="289"/>
    </location>
</feature>
<keyword evidence="5" id="KW-0472">Membrane</keyword>
<gene>
    <name evidence="9" type="ORF">JHL17_13435</name>
</gene>
<dbReference type="Pfam" id="PF02608">
    <property type="entry name" value="Bmp"/>
    <property type="match status" value="1"/>
</dbReference>
<protein>
    <submittedName>
        <fullName evidence="9">BMP family ABC transporter substrate-binding protein</fullName>
    </submittedName>
</protein>
<sequence length="329" mass="34743">MPFLLILLLVLAMLPPARAEVPADRQFAIVFNNTKTDGGFNELALRGLQRFKSETGIDARENVIRTEEESVRSMRTFAEFGIRNILLIGFVNEAAVSTVAQEFPAIHFTLIDGRVDLPNVRSVLFREDEAAYLVGMAAGLASGTGTVAFVGGMPIPPVKRFECGFIQGAVAARPSIRLLRRFLGTGPSAFRDKDAAHRVTEQLVADGADVVFAAAGYAGIGVLEAMAASGRLGIGVDTNQNGLFPGHVLTSAMKRVDVAAYLALKDAHEGKWTAGVQYLGLAEQGVDWAKDEANAALVAGLASRVDAAAAEIAGGAPAVRPAELVPACR</sequence>
<dbReference type="Proteomes" id="UP000652760">
    <property type="component" value="Unassembled WGS sequence"/>
</dbReference>
<dbReference type="PANTHER" id="PTHR34296">
    <property type="entry name" value="TRANSCRIPTIONAL ACTIVATOR PROTEIN MED"/>
    <property type="match status" value="1"/>
</dbReference>
<evidence type="ECO:0000256" key="5">
    <source>
        <dbReference type="ARBA" id="ARBA00023136"/>
    </source>
</evidence>
<comment type="subcellular location">
    <subcellularLocation>
        <location evidence="1">Cell membrane</location>
        <topology evidence="1">Lipid-anchor</topology>
    </subcellularLocation>
</comment>
<evidence type="ECO:0000256" key="3">
    <source>
        <dbReference type="ARBA" id="ARBA00022475"/>
    </source>
</evidence>
<dbReference type="InterPro" id="IPR050957">
    <property type="entry name" value="BMP_lipoprotein"/>
</dbReference>
<dbReference type="EMBL" id="JAENHM010000044">
    <property type="protein sequence ID" value="MBK1838417.1"/>
    <property type="molecule type" value="Genomic_DNA"/>
</dbReference>
<feature type="signal peptide" evidence="7">
    <location>
        <begin position="1"/>
        <end position="19"/>
    </location>
</feature>
<evidence type="ECO:0000259" key="8">
    <source>
        <dbReference type="Pfam" id="PF02608"/>
    </source>
</evidence>
<reference evidence="10" key="1">
    <citation type="submission" date="2021-01" db="EMBL/GenBank/DDBJ databases">
        <title>Genome public.</title>
        <authorList>
            <person name="Liu C."/>
            <person name="Sun Q."/>
        </authorList>
    </citation>
    <scope>NUCLEOTIDE SEQUENCE [LARGE SCALE GENOMIC DNA]</scope>
    <source>
        <strain evidence="10">YIM B02556</strain>
    </source>
</reference>
<evidence type="ECO:0000313" key="9">
    <source>
        <dbReference type="EMBL" id="MBK1838417.1"/>
    </source>
</evidence>
<keyword evidence="3" id="KW-1003">Cell membrane</keyword>